<dbReference type="InterPro" id="IPR011322">
    <property type="entry name" value="N-reg_PII-like_a/b"/>
</dbReference>
<name>E1QR92_VULDI</name>
<evidence type="ECO:0000256" key="1">
    <source>
        <dbReference type="ARBA" id="ARBA00010169"/>
    </source>
</evidence>
<dbReference type="KEGG" id="vdi:Vdis_1203"/>
<gene>
    <name evidence="2" type="ordered locus">Vdis_1203</name>
</gene>
<proteinExistence type="inferred from homology"/>
<dbReference type="OrthoDB" id="8015at2157"/>
<dbReference type="RefSeq" id="WP_013336314.1">
    <property type="nucleotide sequence ID" value="NC_014537.1"/>
</dbReference>
<reference evidence="2 3" key="1">
    <citation type="journal article" date="2010" name="Stand. Genomic Sci.">
        <title>Complete genome sequence of Vulcanisaeta distributa type strain (IC-017).</title>
        <authorList>
            <person name="Mavromatis K."/>
            <person name="Sikorski J."/>
            <person name="Pabst E."/>
            <person name="Teshima H."/>
            <person name="Lapidus A."/>
            <person name="Lucas S."/>
            <person name="Nolan M."/>
            <person name="Glavina Del Rio T."/>
            <person name="Cheng J.F."/>
            <person name="Bruce D."/>
            <person name="Goodwin L."/>
            <person name="Pitluck S."/>
            <person name="Liolios K."/>
            <person name="Ivanova N."/>
            <person name="Mikhailova N."/>
            <person name="Pati A."/>
            <person name="Chen A."/>
            <person name="Palaniappan K."/>
            <person name="Land M."/>
            <person name="Hauser L."/>
            <person name="Chang Y.J."/>
            <person name="Jeffries C.D."/>
            <person name="Rohde M."/>
            <person name="Spring S."/>
            <person name="Goker M."/>
            <person name="Wirth R."/>
            <person name="Woyke T."/>
            <person name="Bristow J."/>
            <person name="Eisen J.A."/>
            <person name="Markowitz V."/>
            <person name="Hugenholtz P."/>
            <person name="Klenk H.P."/>
            <person name="Kyrpides N.C."/>
        </authorList>
    </citation>
    <scope>NUCLEOTIDE SEQUENCE [LARGE SCALE GENOMIC DNA]</scope>
    <source>
        <strain evidence="3">DSM 14429 / JCM 11212 / NBRC 100878 / IC-017</strain>
    </source>
</reference>
<evidence type="ECO:0000313" key="3">
    <source>
        <dbReference type="Proteomes" id="UP000006681"/>
    </source>
</evidence>
<dbReference type="AlphaFoldDB" id="E1QR92"/>
<dbReference type="SUPFAM" id="SSF54913">
    <property type="entry name" value="GlnB-like"/>
    <property type="match status" value="1"/>
</dbReference>
<dbReference type="Pfam" id="PF03091">
    <property type="entry name" value="CutA1"/>
    <property type="match status" value="1"/>
</dbReference>
<keyword evidence="3" id="KW-1185">Reference proteome</keyword>
<organism evidence="2 3">
    <name type="scientific">Vulcanisaeta distributa (strain DSM 14429 / JCM 11212 / NBRC 100878 / IC-017)</name>
    <dbReference type="NCBI Taxonomy" id="572478"/>
    <lineage>
        <taxon>Archaea</taxon>
        <taxon>Thermoproteota</taxon>
        <taxon>Thermoprotei</taxon>
        <taxon>Thermoproteales</taxon>
        <taxon>Thermoproteaceae</taxon>
        <taxon>Vulcanisaeta</taxon>
    </lineage>
</organism>
<dbReference type="GeneID" id="9752135"/>
<dbReference type="GO" id="GO:0010038">
    <property type="term" value="P:response to metal ion"/>
    <property type="evidence" value="ECO:0007669"/>
    <property type="project" value="InterPro"/>
</dbReference>
<sequence>MSEYEYVVVFVTVPNRDVGVEIAKSLVNNKLAACVNVIDGLRSIYYWEGRVEEDNEALLIIKSRKDKLNDLVIFIRERHPYKVPEIIALPIIGGFDGYLRWIDEALRRE</sequence>
<reference evidence="3" key="2">
    <citation type="journal article" date="2010" name="Stand. Genomic Sci.">
        <title>Complete genome sequence of Vulcanisaeta distributa type strain (IC-017T).</title>
        <authorList>
            <person name="Mavromatis K."/>
            <person name="Sikorski J."/>
            <person name="Pabst E."/>
            <person name="Teshima H."/>
            <person name="Lapidus A."/>
            <person name="Lucas S."/>
            <person name="Nolan M."/>
            <person name="Glavina Del Rio T."/>
            <person name="Cheng J."/>
            <person name="Bruce D."/>
            <person name="Goodwin L."/>
            <person name="Pitluck S."/>
            <person name="Liolios K."/>
            <person name="Ivanova N."/>
            <person name="Mikhailova N."/>
            <person name="Pati A."/>
            <person name="Chen A."/>
            <person name="Palaniappan K."/>
            <person name="Land M."/>
            <person name="Hauser L."/>
            <person name="Chang Y."/>
            <person name="Jeffries C."/>
            <person name="Rohde M."/>
            <person name="Spring S."/>
            <person name="Goker M."/>
            <person name="Wirth R."/>
            <person name="Woyke T."/>
            <person name="Bristow J."/>
            <person name="Eisen J."/>
            <person name="Markowitz V."/>
            <person name="Hugenholtz P."/>
            <person name="Klenk H."/>
            <person name="Kyrpides N."/>
        </authorList>
    </citation>
    <scope>NUCLEOTIDE SEQUENCE [LARGE SCALE GENOMIC DNA]</scope>
    <source>
        <strain evidence="3">DSM 14429 / JCM 11212 / NBRC 100878 / IC-017</strain>
    </source>
</reference>
<dbReference type="HOGENOM" id="CLU_098807_3_1_2"/>
<dbReference type="GO" id="GO:0005507">
    <property type="term" value="F:copper ion binding"/>
    <property type="evidence" value="ECO:0007669"/>
    <property type="project" value="TreeGrafter"/>
</dbReference>
<dbReference type="STRING" id="572478.Vdis_1203"/>
<dbReference type="EMBL" id="CP002100">
    <property type="protein sequence ID" value="ADN50589.1"/>
    <property type="molecule type" value="Genomic_DNA"/>
</dbReference>
<dbReference type="InterPro" id="IPR004323">
    <property type="entry name" value="Ion_tolerance_CutA"/>
</dbReference>
<accession>E1QR92</accession>
<dbReference type="PANTHER" id="PTHR23419:SF8">
    <property type="entry name" value="FI09726P"/>
    <property type="match status" value="1"/>
</dbReference>
<dbReference type="Gene3D" id="3.30.70.120">
    <property type="match status" value="1"/>
</dbReference>
<dbReference type="Proteomes" id="UP000006681">
    <property type="component" value="Chromosome"/>
</dbReference>
<evidence type="ECO:0000313" key="2">
    <source>
        <dbReference type="EMBL" id="ADN50589.1"/>
    </source>
</evidence>
<protein>
    <submittedName>
        <fullName evidence="2">CutA1 divalent ion tolerance protein</fullName>
    </submittedName>
</protein>
<comment type="similarity">
    <text evidence="1">Belongs to the CutA family.</text>
</comment>
<dbReference type="eggNOG" id="arCOG04231">
    <property type="taxonomic scope" value="Archaea"/>
</dbReference>
<dbReference type="PANTHER" id="PTHR23419">
    <property type="entry name" value="DIVALENT CATION TOLERANCE CUTA-RELATED"/>
    <property type="match status" value="1"/>
</dbReference>
<dbReference type="InterPro" id="IPR015867">
    <property type="entry name" value="N-reg_PII/ATP_PRibTrfase_C"/>
</dbReference>